<evidence type="ECO:0000313" key="3">
    <source>
        <dbReference type="Proteomes" id="UP001249851"/>
    </source>
</evidence>
<dbReference type="InterPro" id="IPR036397">
    <property type="entry name" value="RNaseH_sf"/>
</dbReference>
<dbReference type="Proteomes" id="UP001249851">
    <property type="component" value="Unassembled WGS sequence"/>
</dbReference>
<dbReference type="Gene3D" id="3.30.420.10">
    <property type="entry name" value="Ribonuclease H-like superfamily/Ribonuclease H"/>
    <property type="match status" value="1"/>
</dbReference>
<organism evidence="2 3">
    <name type="scientific">Acropora cervicornis</name>
    <name type="common">Staghorn coral</name>
    <dbReference type="NCBI Taxonomy" id="6130"/>
    <lineage>
        <taxon>Eukaryota</taxon>
        <taxon>Metazoa</taxon>
        <taxon>Cnidaria</taxon>
        <taxon>Anthozoa</taxon>
        <taxon>Hexacorallia</taxon>
        <taxon>Scleractinia</taxon>
        <taxon>Astrocoeniina</taxon>
        <taxon>Acroporidae</taxon>
        <taxon>Acropora</taxon>
    </lineage>
</organism>
<keyword evidence="3" id="KW-1185">Reference proteome</keyword>
<dbReference type="Pfam" id="PF13358">
    <property type="entry name" value="DDE_3"/>
    <property type="match status" value="1"/>
</dbReference>
<accession>A0AAD9PQW9</accession>
<dbReference type="AlphaFoldDB" id="A0AAD9PQW9"/>
<comment type="caution">
    <text evidence="2">The sequence shown here is derived from an EMBL/GenBank/DDBJ whole genome shotgun (WGS) entry which is preliminary data.</text>
</comment>
<evidence type="ECO:0000259" key="1">
    <source>
        <dbReference type="Pfam" id="PF13358"/>
    </source>
</evidence>
<protein>
    <recommendedName>
        <fullName evidence="1">Tc1-like transposase DDE domain-containing protein</fullName>
    </recommendedName>
</protein>
<name>A0AAD9PQW9_ACRCE</name>
<dbReference type="GO" id="GO:0003676">
    <property type="term" value="F:nucleic acid binding"/>
    <property type="evidence" value="ECO:0007669"/>
    <property type="project" value="InterPro"/>
</dbReference>
<reference evidence="2" key="1">
    <citation type="journal article" date="2023" name="G3 (Bethesda)">
        <title>Whole genome assembly and annotation of the endangered Caribbean coral Acropora cervicornis.</title>
        <authorList>
            <person name="Selwyn J.D."/>
            <person name="Vollmer S.V."/>
        </authorList>
    </citation>
    <scope>NUCLEOTIDE SEQUENCE</scope>
    <source>
        <strain evidence="2">K2</strain>
    </source>
</reference>
<proteinExistence type="predicted"/>
<sequence length="173" mass="19599">MFGRKNLLSTWTQHPLHIREILSIKLLRLGHEYGEKKSEGLAHGCITKSRKKGTGGKVLRLLLAISYDKGVICCEPYEYMTGGNFATFVDQHFHRLFQLAGKGDSRLWMQDGDPSQNSALAKAAIARVNSTVIKLPPRSPDLHVVENVIVIVNSQLRKQARDDKIRRETFKEF</sequence>
<gene>
    <name evidence="2" type="ORF">P5673_032670</name>
</gene>
<dbReference type="InterPro" id="IPR038717">
    <property type="entry name" value="Tc1-like_DDE_dom"/>
</dbReference>
<evidence type="ECO:0000313" key="2">
    <source>
        <dbReference type="EMBL" id="KAK2547372.1"/>
    </source>
</evidence>
<reference evidence="2" key="2">
    <citation type="journal article" date="2023" name="Science">
        <title>Genomic signatures of disease resistance in endangered staghorn corals.</title>
        <authorList>
            <person name="Vollmer S.V."/>
            <person name="Selwyn J.D."/>
            <person name="Despard B.A."/>
            <person name="Roesel C.L."/>
        </authorList>
    </citation>
    <scope>NUCLEOTIDE SEQUENCE</scope>
    <source>
        <strain evidence="2">K2</strain>
    </source>
</reference>
<feature type="domain" description="Tc1-like transposase DDE" evidence="1">
    <location>
        <begin position="55"/>
        <end position="161"/>
    </location>
</feature>
<dbReference type="EMBL" id="JARQWQ010000188">
    <property type="protein sequence ID" value="KAK2547372.1"/>
    <property type="molecule type" value="Genomic_DNA"/>
</dbReference>